<reference evidence="1" key="2">
    <citation type="submission" date="2020-09" db="EMBL/GenBank/DDBJ databases">
        <authorList>
            <person name="Sun Q."/>
            <person name="Zhou Y."/>
        </authorList>
    </citation>
    <scope>NUCLEOTIDE SEQUENCE</scope>
    <source>
        <strain evidence="1">CGMCC 1.12195</strain>
    </source>
</reference>
<gene>
    <name evidence="1" type="ORF">GCM10007415_27640</name>
</gene>
<sequence>MLELEMSALRRLSALVTVLLALGQTQAQDIGWNVYFHGFADNREYAKSGRYSQSILGVRVAPEANLSLDSTHFLHGGVNLLHEFGSKKTESRQISPTIYYNYKRRGHDFYIGMFPRKDLFSGYHRALLNDTLDYYHPNIEGLLWRYGSNTFHQQVWIDWTSRQTEKDREQFMAGISGRVNLGIVYFSHNVTLWHNAGKKNENPENNLPLRDNGAAIAKMGIDFSGRSFLDSLDINAGGLVAYDRLRGVYDWRIPKGFITDLYAEYKKVFIANTFYSGEPLAIVYGDQFYTAELYDRLELGWKPLQYKGLESKFTLSFHFTRGAIDNQQQFTLQYNIGRLYPRRR</sequence>
<dbReference type="AlphaFoldDB" id="A0A917HW12"/>
<dbReference type="Proteomes" id="UP000660862">
    <property type="component" value="Unassembled WGS sequence"/>
</dbReference>
<proteinExistence type="predicted"/>
<name>A0A917HW12_9SPHI</name>
<organism evidence="1 2">
    <name type="scientific">Parapedobacter pyrenivorans</name>
    <dbReference type="NCBI Taxonomy" id="1305674"/>
    <lineage>
        <taxon>Bacteria</taxon>
        <taxon>Pseudomonadati</taxon>
        <taxon>Bacteroidota</taxon>
        <taxon>Sphingobacteriia</taxon>
        <taxon>Sphingobacteriales</taxon>
        <taxon>Sphingobacteriaceae</taxon>
        <taxon>Parapedobacter</taxon>
    </lineage>
</organism>
<evidence type="ECO:0000313" key="2">
    <source>
        <dbReference type="Proteomes" id="UP000660862"/>
    </source>
</evidence>
<dbReference type="EMBL" id="BMER01000002">
    <property type="protein sequence ID" value="GGG91502.1"/>
    <property type="molecule type" value="Genomic_DNA"/>
</dbReference>
<protein>
    <submittedName>
        <fullName evidence="1">Uncharacterized protein</fullName>
    </submittedName>
</protein>
<evidence type="ECO:0000313" key="1">
    <source>
        <dbReference type="EMBL" id="GGG91502.1"/>
    </source>
</evidence>
<comment type="caution">
    <text evidence="1">The sequence shown here is derived from an EMBL/GenBank/DDBJ whole genome shotgun (WGS) entry which is preliminary data.</text>
</comment>
<accession>A0A917HW12</accession>
<reference evidence="1" key="1">
    <citation type="journal article" date="2014" name="Int. J. Syst. Evol. Microbiol.">
        <title>Complete genome sequence of Corynebacterium casei LMG S-19264T (=DSM 44701T), isolated from a smear-ripened cheese.</title>
        <authorList>
            <consortium name="US DOE Joint Genome Institute (JGI-PGF)"/>
            <person name="Walter F."/>
            <person name="Albersmeier A."/>
            <person name="Kalinowski J."/>
            <person name="Ruckert C."/>
        </authorList>
    </citation>
    <scope>NUCLEOTIDE SEQUENCE</scope>
    <source>
        <strain evidence="1">CGMCC 1.12195</strain>
    </source>
</reference>
<keyword evidence="2" id="KW-1185">Reference proteome</keyword>